<name>A0A0D6P8C4_9PROT</name>
<comment type="caution">
    <text evidence="1">The sequence shown here is derived from an EMBL/GenBank/DDBJ whole genome shotgun (WGS) entry which is preliminary data.</text>
</comment>
<evidence type="ECO:0008006" key="3">
    <source>
        <dbReference type="Google" id="ProtNLM"/>
    </source>
</evidence>
<evidence type="ECO:0000313" key="1">
    <source>
        <dbReference type="EMBL" id="GAN77912.1"/>
    </source>
</evidence>
<dbReference type="EMBL" id="BANB01000510">
    <property type="protein sequence ID" value="GAN77912.1"/>
    <property type="molecule type" value="Genomic_DNA"/>
</dbReference>
<accession>A0A0D6P8C4</accession>
<sequence length="144" mass="15470">MTAVPPITHLTVTAGPYSYDARLEWADAPQTCAAFVARLPFESRLVHVRWSGEAVWMPLGDMDFAVGYENHTSYPAPGQVILYPGGISETEILLAYGGVHFASKVGQLAGNHFLTITSGLDTLAPLGRRALWEGAQPIRFAAAG</sequence>
<dbReference type="Pfam" id="PF12903">
    <property type="entry name" value="DUF3830"/>
    <property type="match status" value="1"/>
</dbReference>
<dbReference type="AlphaFoldDB" id="A0A0D6P8C4"/>
<protein>
    <recommendedName>
        <fullName evidence="3">Cyclophilin-like superfamily protein</fullName>
    </recommendedName>
</protein>
<dbReference type="Proteomes" id="UP000032680">
    <property type="component" value="Unassembled WGS sequence"/>
</dbReference>
<dbReference type="SUPFAM" id="SSF50891">
    <property type="entry name" value="Cyclophilin-like"/>
    <property type="match status" value="1"/>
</dbReference>
<dbReference type="Gene3D" id="2.40.100.20">
    <property type="match status" value="1"/>
</dbReference>
<dbReference type="RefSeq" id="WP_199445649.1">
    <property type="nucleotide sequence ID" value="NZ_BANB01000510.1"/>
</dbReference>
<dbReference type="InterPro" id="IPR029000">
    <property type="entry name" value="Cyclophilin-like_dom_sf"/>
</dbReference>
<proteinExistence type="predicted"/>
<organism evidence="1 2">
    <name type="scientific">Acidisphaera rubrifaciens HS-AP3</name>
    <dbReference type="NCBI Taxonomy" id="1231350"/>
    <lineage>
        <taxon>Bacteria</taxon>
        <taxon>Pseudomonadati</taxon>
        <taxon>Pseudomonadota</taxon>
        <taxon>Alphaproteobacteria</taxon>
        <taxon>Acetobacterales</taxon>
        <taxon>Acetobacteraceae</taxon>
        <taxon>Acidisphaera</taxon>
    </lineage>
</organism>
<gene>
    <name evidence="1" type="ORF">Asru_0510_03</name>
</gene>
<reference evidence="1 2" key="1">
    <citation type="submission" date="2012-11" db="EMBL/GenBank/DDBJ databases">
        <title>Whole genome sequence of Acidisphaera rubrifaciens HS-AP3.</title>
        <authorList>
            <person name="Azuma Y."/>
            <person name="Higashiura N."/>
            <person name="Hirakawa H."/>
            <person name="Matsushita K."/>
        </authorList>
    </citation>
    <scope>NUCLEOTIDE SEQUENCE [LARGE SCALE GENOMIC DNA]</scope>
    <source>
        <strain evidence="1 2">HS-AP3</strain>
    </source>
</reference>
<keyword evidence="2" id="KW-1185">Reference proteome</keyword>
<evidence type="ECO:0000313" key="2">
    <source>
        <dbReference type="Proteomes" id="UP000032680"/>
    </source>
</evidence>
<dbReference type="InterPro" id="IPR024532">
    <property type="entry name" value="DUF3830"/>
</dbReference>